<dbReference type="Pfam" id="PF08281">
    <property type="entry name" value="Sigma70_r4_2"/>
    <property type="match status" value="1"/>
</dbReference>
<comment type="caution">
    <text evidence="7">The sequence shown here is derived from an EMBL/GenBank/DDBJ whole genome shotgun (WGS) entry which is preliminary data.</text>
</comment>
<keyword evidence="2" id="KW-0805">Transcription regulation</keyword>
<dbReference type="SUPFAM" id="SSF88659">
    <property type="entry name" value="Sigma3 and sigma4 domains of RNA polymerase sigma factors"/>
    <property type="match status" value="1"/>
</dbReference>
<comment type="similarity">
    <text evidence="1">Belongs to the sigma-70 factor family. ECF subfamily.</text>
</comment>
<evidence type="ECO:0000256" key="2">
    <source>
        <dbReference type="ARBA" id="ARBA00023015"/>
    </source>
</evidence>
<keyword evidence="4" id="KW-0804">Transcription</keyword>
<dbReference type="EMBL" id="JASZ02000006">
    <property type="protein sequence ID" value="OWK98739.1"/>
    <property type="molecule type" value="Genomic_DNA"/>
</dbReference>
<evidence type="ECO:0000256" key="4">
    <source>
        <dbReference type="ARBA" id="ARBA00023163"/>
    </source>
</evidence>
<sequence length="169" mass="20193">MSSLEKEFLEKIEKHKGVIFKISKMYMDDFDDQKDLFQEITYQVWKAYPTFEGRSEFSTWLYRIALNTAILFLKSEKRRSFIQNNEVSNFKINQDEYDDEDEQKLKKMYEAINQLNAIDKALIFYYLENYSGNQIAEQMGISEVNARVKMNRAKEKLKQLINTQPHGTR</sequence>
<dbReference type="GO" id="GO:0016987">
    <property type="term" value="F:sigma factor activity"/>
    <property type="evidence" value="ECO:0007669"/>
    <property type="project" value="UniProtKB-KW"/>
</dbReference>
<dbReference type="Pfam" id="PF04542">
    <property type="entry name" value="Sigma70_r2"/>
    <property type="match status" value="1"/>
</dbReference>
<evidence type="ECO:0000259" key="5">
    <source>
        <dbReference type="Pfam" id="PF04542"/>
    </source>
</evidence>
<dbReference type="GO" id="GO:0003677">
    <property type="term" value="F:DNA binding"/>
    <property type="evidence" value="ECO:0007669"/>
    <property type="project" value="InterPro"/>
</dbReference>
<dbReference type="Gene3D" id="1.10.1740.10">
    <property type="match status" value="1"/>
</dbReference>
<dbReference type="InterPro" id="IPR013249">
    <property type="entry name" value="RNA_pol_sigma70_r4_t2"/>
</dbReference>
<dbReference type="Proteomes" id="UP000197587">
    <property type="component" value="Unassembled WGS sequence"/>
</dbReference>
<keyword evidence="8" id="KW-1185">Reference proteome</keyword>
<gene>
    <name evidence="7" type="ORF">AP75_04565</name>
</gene>
<keyword evidence="3" id="KW-0731">Sigma factor</keyword>
<dbReference type="PANTHER" id="PTHR43133:SF45">
    <property type="entry name" value="RNA POLYMERASE ECF-TYPE SIGMA FACTOR"/>
    <property type="match status" value="1"/>
</dbReference>
<evidence type="ECO:0000256" key="1">
    <source>
        <dbReference type="ARBA" id="ARBA00010641"/>
    </source>
</evidence>
<evidence type="ECO:0000313" key="8">
    <source>
        <dbReference type="Proteomes" id="UP000197587"/>
    </source>
</evidence>
<dbReference type="GO" id="GO:0006352">
    <property type="term" value="P:DNA-templated transcription initiation"/>
    <property type="evidence" value="ECO:0007669"/>
    <property type="project" value="InterPro"/>
</dbReference>
<dbReference type="InterPro" id="IPR007627">
    <property type="entry name" value="RNA_pol_sigma70_r2"/>
</dbReference>
<dbReference type="InterPro" id="IPR036388">
    <property type="entry name" value="WH-like_DNA-bd_sf"/>
</dbReference>
<proteinExistence type="inferred from homology"/>
<feature type="domain" description="RNA polymerase sigma-70 region 2" evidence="5">
    <location>
        <begin position="12"/>
        <end position="79"/>
    </location>
</feature>
<reference evidence="7 8" key="1">
    <citation type="submission" date="2017-05" db="EMBL/GenBank/DDBJ databases">
        <title>Genome of Chryseobacterium haifense.</title>
        <authorList>
            <person name="Newman J.D."/>
        </authorList>
    </citation>
    <scope>NUCLEOTIDE SEQUENCE [LARGE SCALE GENOMIC DNA]</scope>
    <source>
        <strain evidence="7 8">DSM 19056</strain>
    </source>
</reference>
<evidence type="ECO:0000256" key="3">
    <source>
        <dbReference type="ARBA" id="ARBA00023082"/>
    </source>
</evidence>
<evidence type="ECO:0000313" key="7">
    <source>
        <dbReference type="EMBL" id="OWK98739.1"/>
    </source>
</evidence>
<feature type="domain" description="RNA polymerase sigma factor 70 region 4 type 2" evidence="6">
    <location>
        <begin position="107"/>
        <end position="157"/>
    </location>
</feature>
<evidence type="ECO:0000259" key="6">
    <source>
        <dbReference type="Pfam" id="PF08281"/>
    </source>
</evidence>
<accession>A0A246BBI3</accession>
<organism evidence="7 8">
    <name type="scientific">Kaistella haifensis DSM 19056</name>
    <dbReference type="NCBI Taxonomy" id="1450526"/>
    <lineage>
        <taxon>Bacteria</taxon>
        <taxon>Pseudomonadati</taxon>
        <taxon>Bacteroidota</taxon>
        <taxon>Flavobacteriia</taxon>
        <taxon>Flavobacteriales</taxon>
        <taxon>Weeksellaceae</taxon>
        <taxon>Chryseobacterium group</taxon>
        <taxon>Kaistella</taxon>
    </lineage>
</organism>
<dbReference type="RefSeq" id="WP_088263707.1">
    <property type="nucleotide sequence ID" value="NZ_JASZ02000006.1"/>
</dbReference>
<name>A0A246BBI3_9FLAO</name>
<dbReference type="InterPro" id="IPR013325">
    <property type="entry name" value="RNA_pol_sigma_r2"/>
</dbReference>
<dbReference type="InterPro" id="IPR039425">
    <property type="entry name" value="RNA_pol_sigma-70-like"/>
</dbReference>
<dbReference type="PANTHER" id="PTHR43133">
    <property type="entry name" value="RNA POLYMERASE ECF-TYPE SIGMA FACTO"/>
    <property type="match status" value="1"/>
</dbReference>
<protein>
    <submittedName>
        <fullName evidence="7">RNA polymerase subunit sigma-70</fullName>
    </submittedName>
</protein>
<dbReference type="Gene3D" id="1.10.10.10">
    <property type="entry name" value="Winged helix-like DNA-binding domain superfamily/Winged helix DNA-binding domain"/>
    <property type="match status" value="1"/>
</dbReference>
<dbReference type="SUPFAM" id="SSF88946">
    <property type="entry name" value="Sigma2 domain of RNA polymerase sigma factors"/>
    <property type="match status" value="1"/>
</dbReference>
<dbReference type="NCBIfam" id="TIGR02937">
    <property type="entry name" value="sigma70-ECF"/>
    <property type="match status" value="1"/>
</dbReference>
<dbReference type="InterPro" id="IPR013324">
    <property type="entry name" value="RNA_pol_sigma_r3/r4-like"/>
</dbReference>
<dbReference type="AlphaFoldDB" id="A0A246BBI3"/>
<dbReference type="InterPro" id="IPR014284">
    <property type="entry name" value="RNA_pol_sigma-70_dom"/>
</dbReference>